<feature type="transmembrane region" description="Helical" evidence="7">
    <location>
        <begin position="342"/>
        <end position="360"/>
    </location>
</feature>
<dbReference type="InterPro" id="IPR002293">
    <property type="entry name" value="AA/rel_permease1"/>
</dbReference>
<accession>A0ABS8DFX1</accession>
<feature type="transmembrane region" description="Helical" evidence="7">
    <location>
        <begin position="85"/>
        <end position="106"/>
    </location>
</feature>
<feature type="transmembrane region" description="Helical" evidence="7">
    <location>
        <begin position="409"/>
        <end position="431"/>
    </location>
</feature>
<feature type="transmembrane region" description="Helical" evidence="7">
    <location>
        <begin position="289"/>
        <end position="309"/>
    </location>
</feature>
<evidence type="ECO:0000256" key="1">
    <source>
        <dbReference type="ARBA" id="ARBA00004651"/>
    </source>
</evidence>
<dbReference type="Pfam" id="PF13520">
    <property type="entry name" value="AA_permease_2"/>
    <property type="match status" value="1"/>
</dbReference>
<keyword evidence="6 7" id="KW-0472">Membrane</keyword>
<feature type="transmembrane region" description="Helical" evidence="7">
    <location>
        <begin position="126"/>
        <end position="146"/>
    </location>
</feature>
<sequence>MGEQEKTKKLSMWTVVLLTVVPTFGFGNITNNVVALGPASVPSWLIVALLFFLPLSLFIAELASVKDAGSAGIYTWIKMGLGEKWAFIGTWSYFVSTLFYLQMVFAKVPVMISWTIFGENRFTDDSAHLLPYMSVFLAVFLTYVATKGVKKFSKISDLGGKLTLAITVIFIVFAFVGLATGKPSQTQFTAESLMPTFDTSYFATFSWLLLAVAGAEVGGTYVKNMDNPKKNFPKAVFIATFLIGFAYVIGSVAVLVVSSPETIANAGVKDAAYVVYETLATNFGLNGKIIIRIYALILTITSVAAYIVWMESPLRALFSEVPEGAFPKVLTKQEEDGTLKNALWIQCAVVVVLIVVPLFGMGGLDAFFNTLTDLSALSSVPAYAMLAIAFFAFRLKNKKSEFTAFKSKAFALVVAGLAILLAVLGYIGAGLDYVVWAESAKEATILTIKTYGGPILLIAVGYLLRVWCLKNYAKKQEGK</sequence>
<comment type="subcellular location">
    <subcellularLocation>
        <location evidence="1">Cell membrane</location>
        <topology evidence="1">Multi-pass membrane protein</topology>
    </subcellularLocation>
</comment>
<evidence type="ECO:0000256" key="4">
    <source>
        <dbReference type="ARBA" id="ARBA00022692"/>
    </source>
</evidence>
<protein>
    <submittedName>
        <fullName evidence="8">Amino acid permease</fullName>
    </submittedName>
</protein>
<name>A0ABS8DFX1_9FIRM</name>
<organism evidence="8 9">
    <name type="scientific">Bariatricus massiliensis</name>
    <dbReference type="NCBI Taxonomy" id="1745713"/>
    <lineage>
        <taxon>Bacteria</taxon>
        <taxon>Bacillati</taxon>
        <taxon>Bacillota</taxon>
        <taxon>Clostridia</taxon>
        <taxon>Lachnospirales</taxon>
        <taxon>Lachnospiraceae</taxon>
        <taxon>Bariatricus</taxon>
    </lineage>
</organism>
<keyword evidence="9" id="KW-1185">Reference proteome</keyword>
<dbReference type="Proteomes" id="UP001299546">
    <property type="component" value="Unassembled WGS sequence"/>
</dbReference>
<feature type="transmembrane region" description="Helical" evidence="7">
    <location>
        <begin position="235"/>
        <end position="257"/>
    </location>
</feature>
<evidence type="ECO:0000256" key="6">
    <source>
        <dbReference type="ARBA" id="ARBA00023136"/>
    </source>
</evidence>
<feature type="transmembrane region" description="Helical" evidence="7">
    <location>
        <begin position="380"/>
        <end position="397"/>
    </location>
</feature>
<gene>
    <name evidence="8" type="ORF">LIZ65_08435</name>
</gene>
<evidence type="ECO:0000313" key="8">
    <source>
        <dbReference type="EMBL" id="MCB7387315.1"/>
    </source>
</evidence>
<keyword evidence="3" id="KW-1003">Cell membrane</keyword>
<dbReference type="PIRSF" id="PIRSF006060">
    <property type="entry name" value="AA_transporter"/>
    <property type="match status" value="1"/>
</dbReference>
<comment type="caution">
    <text evidence="8">The sequence shown here is derived from an EMBL/GenBank/DDBJ whole genome shotgun (WGS) entry which is preliminary data.</text>
</comment>
<feature type="transmembrane region" description="Helical" evidence="7">
    <location>
        <begin position="158"/>
        <end position="181"/>
    </location>
</feature>
<feature type="transmembrane region" description="Helical" evidence="7">
    <location>
        <begin position="41"/>
        <end position="64"/>
    </location>
</feature>
<keyword evidence="4 7" id="KW-0812">Transmembrane</keyword>
<evidence type="ECO:0000256" key="2">
    <source>
        <dbReference type="ARBA" id="ARBA00022448"/>
    </source>
</evidence>
<dbReference type="Gene3D" id="1.20.1740.10">
    <property type="entry name" value="Amino acid/polyamine transporter I"/>
    <property type="match status" value="1"/>
</dbReference>
<proteinExistence type="predicted"/>
<evidence type="ECO:0000313" key="9">
    <source>
        <dbReference type="Proteomes" id="UP001299546"/>
    </source>
</evidence>
<evidence type="ECO:0000256" key="7">
    <source>
        <dbReference type="SAM" id="Phobius"/>
    </source>
</evidence>
<dbReference type="PANTHER" id="PTHR42770">
    <property type="entry name" value="AMINO ACID TRANSPORTER-RELATED"/>
    <property type="match status" value="1"/>
</dbReference>
<dbReference type="PANTHER" id="PTHR42770:SF15">
    <property type="entry name" value="GLUTAMATE_GAMMA-AMINOBUTYRATE ANTIPORTER-RELATED"/>
    <property type="match status" value="1"/>
</dbReference>
<evidence type="ECO:0000256" key="5">
    <source>
        <dbReference type="ARBA" id="ARBA00022989"/>
    </source>
</evidence>
<evidence type="ECO:0000256" key="3">
    <source>
        <dbReference type="ARBA" id="ARBA00022475"/>
    </source>
</evidence>
<feature type="transmembrane region" description="Helical" evidence="7">
    <location>
        <begin position="201"/>
        <end position="223"/>
    </location>
</feature>
<reference evidence="8 9" key="1">
    <citation type="submission" date="2021-10" db="EMBL/GenBank/DDBJ databases">
        <title>Collection of gut derived symbiotic bacterial strains cultured from healthy donors.</title>
        <authorList>
            <person name="Lin H."/>
            <person name="Littmann E."/>
            <person name="Kohout C."/>
            <person name="Pamer E.G."/>
        </authorList>
    </citation>
    <scope>NUCLEOTIDE SEQUENCE [LARGE SCALE GENOMIC DNA]</scope>
    <source>
        <strain evidence="8 9">DFI.1.165</strain>
    </source>
</reference>
<dbReference type="InterPro" id="IPR050367">
    <property type="entry name" value="APC_superfamily"/>
</dbReference>
<feature type="transmembrane region" description="Helical" evidence="7">
    <location>
        <begin position="12"/>
        <end position="29"/>
    </location>
</feature>
<keyword evidence="5 7" id="KW-1133">Transmembrane helix</keyword>
<dbReference type="EMBL" id="JAJCIS010000003">
    <property type="protein sequence ID" value="MCB7387315.1"/>
    <property type="molecule type" value="Genomic_DNA"/>
</dbReference>
<feature type="transmembrane region" description="Helical" evidence="7">
    <location>
        <begin position="451"/>
        <end position="469"/>
    </location>
</feature>
<dbReference type="RefSeq" id="WP_066734285.1">
    <property type="nucleotide sequence ID" value="NZ_JAJCIQ010000003.1"/>
</dbReference>
<keyword evidence="2" id="KW-0813">Transport</keyword>